<dbReference type="AlphaFoldDB" id="A0AAD2FLZ8"/>
<keyword evidence="3" id="KW-1185">Reference proteome</keyword>
<evidence type="ECO:0000256" key="1">
    <source>
        <dbReference type="SAM" id="MobiDB-lite"/>
    </source>
</evidence>
<dbReference type="Proteomes" id="UP001295423">
    <property type="component" value="Unassembled WGS sequence"/>
</dbReference>
<proteinExistence type="predicted"/>
<feature type="compositionally biased region" description="Basic and acidic residues" evidence="1">
    <location>
        <begin position="111"/>
        <end position="126"/>
    </location>
</feature>
<feature type="region of interest" description="Disordered" evidence="1">
    <location>
        <begin position="78"/>
        <end position="162"/>
    </location>
</feature>
<evidence type="ECO:0000313" key="3">
    <source>
        <dbReference type="Proteomes" id="UP001295423"/>
    </source>
</evidence>
<feature type="region of interest" description="Disordered" evidence="1">
    <location>
        <begin position="227"/>
        <end position="258"/>
    </location>
</feature>
<sequence>MDIMDAPEETLRNVNEGMQQVMSLVADELMFIFFPEEYAQNNPDYWTFDDRSLLDGRSMASSYYTRDETISTLSNRGWKKVVGDRGPGKKNKGKREAREGSVASKTQTSDQRQDVSEVGGSDKIDENDVMNLFMSETEDVESPPEEERREDASLTNSQPRMEPEEIVDIRQISSGTSANAIDLCDAEEVDGVVVTSADGENEELAANLGESTLQRLQRLRAKREELRQERERYESGIPFNHEPQDDEPEDARPEPQGDYEVDEMNQRMNAIISRDLQHEPVHVQSEANIIDQQREQIQAKVQQLSKVLDQIMIKKLNGEFPDDPSTRAMEAEIRANLLEFQRWWQPSQSDNNIRIAPTPEFQRQW</sequence>
<protein>
    <submittedName>
        <fullName evidence="2">Uncharacterized protein</fullName>
    </submittedName>
</protein>
<evidence type="ECO:0000313" key="2">
    <source>
        <dbReference type="EMBL" id="CAJ1943643.1"/>
    </source>
</evidence>
<reference evidence="2" key="1">
    <citation type="submission" date="2023-08" db="EMBL/GenBank/DDBJ databases">
        <authorList>
            <person name="Audoor S."/>
            <person name="Bilcke G."/>
        </authorList>
    </citation>
    <scope>NUCLEOTIDE SEQUENCE</scope>
</reference>
<accession>A0AAD2FLZ8</accession>
<comment type="caution">
    <text evidence="2">The sequence shown here is derived from an EMBL/GenBank/DDBJ whole genome shotgun (WGS) entry which is preliminary data.</text>
</comment>
<dbReference type="EMBL" id="CAKOGP040001113">
    <property type="protein sequence ID" value="CAJ1943643.1"/>
    <property type="molecule type" value="Genomic_DNA"/>
</dbReference>
<name>A0AAD2FLZ8_9STRA</name>
<organism evidence="2 3">
    <name type="scientific">Cylindrotheca closterium</name>
    <dbReference type="NCBI Taxonomy" id="2856"/>
    <lineage>
        <taxon>Eukaryota</taxon>
        <taxon>Sar</taxon>
        <taxon>Stramenopiles</taxon>
        <taxon>Ochrophyta</taxon>
        <taxon>Bacillariophyta</taxon>
        <taxon>Bacillariophyceae</taxon>
        <taxon>Bacillariophycidae</taxon>
        <taxon>Bacillariales</taxon>
        <taxon>Bacillariaceae</taxon>
        <taxon>Cylindrotheca</taxon>
    </lineage>
</organism>
<gene>
    <name evidence="2" type="ORF">CYCCA115_LOCUS8544</name>
</gene>